<keyword evidence="6 7" id="KW-0472">Membrane</keyword>
<dbReference type="PANTHER" id="PTHR30589:SF0">
    <property type="entry name" value="PHOSPHATIDYLGLYCEROL--PROLIPOPROTEIN DIACYLGLYCERYL TRANSFERASE"/>
    <property type="match status" value="1"/>
</dbReference>
<proteinExistence type="inferred from homology"/>
<feature type="transmembrane region" description="Helical" evidence="7">
    <location>
        <begin position="106"/>
        <end position="125"/>
    </location>
</feature>
<dbReference type="Pfam" id="PF01790">
    <property type="entry name" value="LGT"/>
    <property type="match status" value="1"/>
</dbReference>
<dbReference type="GO" id="GO:0008961">
    <property type="term" value="F:phosphatidylglycerol-prolipoprotein diacylglyceryl transferase activity"/>
    <property type="evidence" value="ECO:0007669"/>
    <property type="project" value="UniProtKB-UniRule"/>
</dbReference>
<keyword evidence="3 7" id="KW-0808">Transferase</keyword>
<dbReference type="PROSITE" id="PS01311">
    <property type="entry name" value="LGT"/>
    <property type="match status" value="1"/>
</dbReference>
<dbReference type="Proteomes" id="UP000823964">
    <property type="component" value="Unassembled WGS sequence"/>
</dbReference>
<feature type="transmembrane region" description="Helical" evidence="7">
    <location>
        <begin position="65"/>
        <end position="86"/>
    </location>
</feature>
<gene>
    <name evidence="7 8" type="primary">lgt</name>
    <name evidence="8" type="ORF">H9862_01395</name>
</gene>
<feature type="transmembrane region" description="Helical" evidence="7">
    <location>
        <begin position="298"/>
        <end position="315"/>
    </location>
</feature>
<evidence type="ECO:0000256" key="2">
    <source>
        <dbReference type="ARBA" id="ARBA00022475"/>
    </source>
</evidence>
<feature type="transmembrane region" description="Helical" evidence="7">
    <location>
        <begin position="235"/>
        <end position="252"/>
    </location>
</feature>
<feature type="transmembrane region" description="Helical" evidence="7">
    <location>
        <begin position="132"/>
        <end position="153"/>
    </location>
</feature>
<evidence type="ECO:0000256" key="5">
    <source>
        <dbReference type="ARBA" id="ARBA00022989"/>
    </source>
</evidence>
<keyword evidence="5 7" id="KW-1133">Transmembrane helix</keyword>
<keyword evidence="2 7" id="KW-1003">Cell membrane</keyword>
<comment type="function">
    <text evidence="7">Catalyzes the transfer of the diacylglyceryl group from phosphatidylglycerol to the sulfhydryl group of the N-terminal cysteine of a prolipoprotein, the first step in the formation of mature lipoproteins.</text>
</comment>
<protein>
    <recommendedName>
        <fullName evidence="7">Phosphatidylglycerol--prolipoprotein diacylglyceryl transferase</fullName>
        <ecNumber evidence="7">2.5.1.145</ecNumber>
    </recommendedName>
</protein>
<dbReference type="HAMAP" id="MF_01147">
    <property type="entry name" value="Lgt"/>
    <property type="match status" value="1"/>
</dbReference>
<name>A0A9D1V9X9_9BACT</name>
<dbReference type="AlphaFoldDB" id="A0A9D1V9X9"/>
<evidence type="ECO:0000313" key="8">
    <source>
        <dbReference type="EMBL" id="HIX19241.1"/>
    </source>
</evidence>
<dbReference type="PANTHER" id="PTHR30589">
    <property type="entry name" value="PROLIPOPROTEIN DIACYLGLYCERYL TRANSFERASE"/>
    <property type="match status" value="1"/>
</dbReference>
<reference evidence="8" key="2">
    <citation type="submission" date="2021-04" db="EMBL/GenBank/DDBJ databases">
        <authorList>
            <person name="Gilroy R."/>
        </authorList>
    </citation>
    <scope>NUCLEOTIDE SEQUENCE</scope>
    <source>
        <strain evidence="8">14975</strain>
    </source>
</reference>
<comment type="similarity">
    <text evidence="1 7">Belongs to the Lgt family.</text>
</comment>
<sequence length="329" mass="36222">MNILATYVHRLNPVLIEIPDTPLAVRWYGLAYVCGFLLGYWALLKISRRGLYCVKPDKLGDFITWVCLLGVLAGGRLGEFFFYWLPEKGLSGLAEDPTWVFRVWEGGMASHGGMLGVLLVALFYARSHKLSFPGVLDGLAIVAPIGLFFGRLANFINGELYGRITSADNPLAMKFPQEIYELAPDQLMQAAVAAQQAAPETAIHTPGMIAELCRTNDAVCAAVEPFLHYRWPSQLFEAASEGLLLFAVLIVTRIKWKNAPDGTFCALFCFIYAIARIASECLKEPDAGVWHGITQGQLLSLGLVVLGIGFAVSSYRRAKAEKMTLIEKK</sequence>
<feature type="binding site" evidence="7">
    <location>
        <position position="151"/>
    </location>
    <ligand>
        <name>a 1,2-diacyl-sn-glycero-3-phospho-(1'-sn-glycerol)</name>
        <dbReference type="ChEBI" id="CHEBI:64716"/>
    </ligand>
</feature>
<feature type="transmembrane region" description="Helical" evidence="7">
    <location>
        <begin position="25"/>
        <end position="44"/>
    </location>
</feature>
<accession>A0A9D1V9X9</accession>
<dbReference type="NCBIfam" id="TIGR00544">
    <property type="entry name" value="lgt"/>
    <property type="match status" value="1"/>
</dbReference>
<organism evidence="8 9">
    <name type="scientific">Candidatus Akkermansia intestinigallinarum</name>
    <dbReference type="NCBI Taxonomy" id="2838431"/>
    <lineage>
        <taxon>Bacteria</taxon>
        <taxon>Pseudomonadati</taxon>
        <taxon>Verrucomicrobiota</taxon>
        <taxon>Verrucomicrobiia</taxon>
        <taxon>Verrucomicrobiales</taxon>
        <taxon>Akkermansiaceae</taxon>
        <taxon>Akkermansia</taxon>
    </lineage>
</organism>
<comment type="subcellular location">
    <subcellularLocation>
        <location evidence="7">Cell membrane</location>
        <topology evidence="7">Multi-pass membrane protein</topology>
    </subcellularLocation>
</comment>
<dbReference type="GO" id="GO:0005886">
    <property type="term" value="C:plasma membrane"/>
    <property type="evidence" value="ECO:0007669"/>
    <property type="project" value="UniProtKB-SubCell"/>
</dbReference>
<keyword evidence="4 7" id="KW-0812">Transmembrane</keyword>
<evidence type="ECO:0000256" key="7">
    <source>
        <dbReference type="HAMAP-Rule" id="MF_01147"/>
    </source>
</evidence>
<dbReference type="EC" id="2.5.1.145" evidence="7"/>
<comment type="pathway">
    <text evidence="7">Protein modification; lipoprotein biosynthesis (diacylglyceryl transfer).</text>
</comment>
<evidence type="ECO:0000313" key="9">
    <source>
        <dbReference type="Proteomes" id="UP000823964"/>
    </source>
</evidence>
<evidence type="ECO:0000256" key="3">
    <source>
        <dbReference type="ARBA" id="ARBA00022679"/>
    </source>
</evidence>
<reference evidence="8" key="1">
    <citation type="journal article" date="2021" name="PeerJ">
        <title>Extensive microbial diversity within the chicken gut microbiome revealed by metagenomics and culture.</title>
        <authorList>
            <person name="Gilroy R."/>
            <person name="Ravi A."/>
            <person name="Getino M."/>
            <person name="Pursley I."/>
            <person name="Horton D.L."/>
            <person name="Alikhan N.F."/>
            <person name="Baker D."/>
            <person name="Gharbi K."/>
            <person name="Hall N."/>
            <person name="Watson M."/>
            <person name="Adriaenssens E.M."/>
            <person name="Foster-Nyarko E."/>
            <person name="Jarju S."/>
            <person name="Secka A."/>
            <person name="Antonio M."/>
            <person name="Oren A."/>
            <person name="Chaudhuri R.R."/>
            <person name="La Ragione R."/>
            <person name="Hildebrand F."/>
            <person name="Pallen M.J."/>
        </authorList>
    </citation>
    <scope>NUCLEOTIDE SEQUENCE</scope>
    <source>
        <strain evidence="8">14975</strain>
    </source>
</reference>
<comment type="caution">
    <text evidence="8">The sequence shown here is derived from an EMBL/GenBank/DDBJ whole genome shotgun (WGS) entry which is preliminary data.</text>
</comment>
<evidence type="ECO:0000256" key="4">
    <source>
        <dbReference type="ARBA" id="ARBA00022692"/>
    </source>
</evidence>
<dbReference type="InterPro" id="IPR001640">
    <property type="entry name" value="Lgt"/>
</dbReference>
<dbReference type="GO" id="GO:0042158">
    <property type="term" value="P:lipoprotein biosynthetic process"/>
    <property type="evidence" value="ECO:0007669"/>
    <property type="project" value="UniProtKB-UniRule"/>
</dbReference>
<feature type="transmembrane region" description="Helical" evidence="7">
    <location>
        <begin position="259"/>
        <end position="278"/>
    </location>
</feature>
<evidence type="ECO:0000256" key="6">
    <source>
        <dbReference type="ARBA" id="ARBA00023136"/>
    </source>
</evidence>
<dbReference type="EMBL" id="DXFQ01000020">
    <property type="protein sequence ID" value="HIX19241.1"/>
    <property type="molecule type" value="Genomic_DNA"/>
</dbReference>
<comment type="catalytic activity">
    <reaction evidence="7">
        <text>L-cysteinyl-[prolipoprotein] + a 1,2-diacyl-sn-glycero-3-phospho-(1'-sn-glycerol) = an S-1,2-diacyl-sn-glyceryl-L-cysteinyl-[prolipoprotein] + sn-glycerol 1-phosphate + H(+)</text>
        <dbReference type="Rhea" id="RHEA:56712"/>
        <dbReference type="Rhea" id="RHEA-COMP:14679"/>
        <dbReference type="Rhea" id="RHEA-COMP:14680"/>
        <dbReference type="ChEBI" id="CHEBI:15378"/>
        <dbReference type="ChEBI" id="CHEBI:29950"/>
        <dbReference type="ChEBI" id="CHEBI:57685"/>
        <dbReference type="ChEBI" id="CHEBI:64716"/>
        <dbReference type="ChEBI" id="CHEBI:140658"/>
        <dbReference type="EC" id="2.5.1.145"/>
    </reaction>
</comment>
<evidence type="ECO:0000256" key="1">
    <source>
        <dbReference type="ARBA" id="ARBA00007150"/>
    </source>
</evidence>